<gene>
    <name evidence="1" type="ORF">BaRGS_00035656</name>
</gene>
<reference evidence="1 2" key="1">
    <citation type="journal article" date="2023" name="Sci. Data">
        <title>Genome assembly of the Korean intertidal mud-creeper Batillaria attramentaria.</title>
        <authorList>
            <person name="Patra A.K."/>
            <person name="Ho P.T."/>
            <person name="Jun S."/>
            <person name="Lee S.J."/>
            <person name="Kim Y."/>
            <person name="Won Y.J."/>
        </authorList>
    </citation>
    <scope>NUCLEOTIDE SEQUENCE [LARGE SCALE GENOMIC DNA]</scope>
    <source>
        <strain evidence="1">Wonlab-2016</strain>
    </source>
</reference>
<comment type="caution">
    <text evidence="1">The sequence shown here is derived from an EMBL/GenBank/DDBJ whole genome shotgun (WGS) entry which is preliminary data.</text>
</comment>
<evidence type="ECO:0000313" key="2">
    <source>
        <dbReference type="Proteomes" id="UP001519460"/>
    </source>
</evidence>
<dbReference type="AlphaFoldDB" id="A0ABD0JE11"/>
<evidence type="ECO:0000313" key="1">
    <source>
        <dbReference type="EMBL" id="KAK7471683.1"/>
    </source>
</evidence>
<organism evidence="1 2">
    <name type="scientific">Batillaria attramentaria</name>
    <dbReference type="NCBI Taxonomy" id="370345"/>
    <lineage>
        <taxon>Eukaryota</taxon>
        <taxon>Metazoa</taxon>
        <taxon>Spiralia</taxon>
        <taxon>Lophotrochozoa</taxon>
        <taxon>Mollusca</taxon>
        <taxon>Gastropoda</taxon>
        <taxon>Caenogastropoda</taxon>
        <taxon>Sorbeoconcha</taxon>
        <taxon>Cerithioidea</taxon>
        <taxon>Batillariidae</taxon>
        <taxon>Batillaria</taxon>
    </lineage>
</organism>
<dbReference type="EMBL" id="JACVVK020000482">
    <property type="protein sequence ID" value="KAK7471683.1"/>
    <property type="molecule type" value="Genomic_DNA"/>
</dbReference>
<protein>
    <submittedName>
        <fullName evidence="1">Uncharacterized protein</fullName>
    </submittedName>
</protein>
<sequence>MSQSPCVFVMYPHYIPCARACRTYSCSEELAKVFTADGEHRLLVSFTAYFYKTNAHAALSFMKTGAIAVFQRLFDGRYGTFYPPSSIDNKEETFQGEVYQCLAQHPISLCCTGDKQNRIKIVAYFVNFITYSCTADYKIQAGELGQSYKNALSKCLGKVIDEKMKDDCEPGS</sequence>
<keyword evidence="2" id="KW-1185">Reference proteome</keyword>
<dbReference type="Proteomes" id="UP001519460">
    <property type="component" value="Unassembled WGS sequence"/>
</dbReference>
<name>A0ABD0JE11_9CAEN</name>
<proteinExistence type="predicted"/>
<accession>A0ABD0JE11</accession>